<dbReference type="STRING" id="1489064.WH96_05910"/>
<feature type="domain" description="YCII-related" evidence="2">
    <location>
        <begin position="3"/>
        <end position="75"/>
    </location>
</feature>
<comment type="similarity">
    <text evidence="1">Belongs to the YciI family.</text>
</comment>
<organism evidence="3 4">
    <name type="scientific">Kiloniella spongiae</name>
    <dbReference type="NCBI Taxonomy" id="1489064"/>
    <lineage>
        <taxon>Bacteria</taxon>
        <taxon>Pseudomonadati</taxon>
        <taxon>Pseudomonadota</taxon>
        <taxon>Alphaproteobacteria</taxon>
        <taxon>Rhodospirillales</taxon>
        <taxon>Kiloniellaceae</taxon>
        <taxon>Kiloniella</taxon>
    </lineage>
</organism>
<name>A0A0H2MM56_9PROT</name>
<dbReference type="Proteomes" id="UP000035444">
    <property type="component" value="Unassembled WGS sequence"/>
</dbReference>
<gene>
    <name evidence="3" type="ORF">WH96_05910</name>
</gene>
<comment type="caution">
    <text evidence="3">The sequence shown here is derived from an EMBL/GenBank/DDBJ whole genome shotgun (WGS) entry which is preliminary data.</text>
</comment>
<reference evidence="3 4" key="1">
    <citation type="submission" date="2015-03" db="EMBL/GenBank/DDBJ databases">
        <title>Genome Sequence of Kiloniella spongiae MEBiC09566, isolated from a marine sponge.</title>
        <authorList>
            <person name="Shao Z."/>
            <person name="Wang L."/>
            <person name="Li X."/>
        </authorList>
    </citation>
    <scope>NUCLEOTIDE SEQUENCE [LARGE SCALE GENOMIC DNA]</scope>
    <source>
        <strain evidence="3 4">MEBiC09566</strain>
    </source>
</reference>
<dbReference type="Pfam" id="PF03795">
    <property type="entry name" value="YCII"/>
    <property type="match status" value="1"/>
</dbReference>
<dbReference type="RefSeq" id="WP_047763159.1">
    <property type="nucleotide sequence ID" value="NZ_LAQL01000003.1"/>
</dbReference>
<dbReference type="AlphaFoldDB" id="A0A0H2MM56"/>
<accession>A0A0H2MM56</accession>
<evidence type="ECO:0000259" key="2">
    <source>
        <dbReference type="Pfam" id="PF03795"/>
    </source>
</evidence>
<evidence type="ECO:0000313" key="4">
    <source>
        <dbReference type="Proteomes" id="UP000035444"/>
    </source>
</evidence>
<dbReference type="SUPFAM" id="SSF54909">
    <property type="entry name" value="Dimeric alpha+beta barrel"/>
    <property type="match status" value="1"/>
</dbReference>
<dbReference type="InterPro" id="IPR011008">
    <property type="entry name" value="Dimeric_a/b-barrel"/>
</dbReference>
<evidence type="ECO:0000313" key="3">
    <source>
        <dbReference type="EMBL" id="KLN61822.1"/>
    </source>
</evidence>
<dbReference type="EMBL" id="LAQL01000003">
    <property type="protein sequence ID" value="KLN61822.1"/>
    <property type="molecule type" value="Genomic_DNA"/>
</dbReference>
<evidence type="ECO:0000256" key="1">
    <source>
        <dbReference type="ARBA" id="ARBA00007689"/>
    </source>
</evidence>
<proteinExistence type="inferred from homology"/>
<dbReference type="Gene3D" id="3.30.70.1060">
    <property type="entry name" value="Dimeric alpha+beta barrel"/>
    <property type="match status" value="1"/>
</dbReference>
<dbReference type="InterPro" id="IPR005545">
    <property type="entry name" value="YCII"/>
</dbReference>
<keyword evidence="4" id="KW-1185">Reference proteome</keyword>
<sequence length="97" mass="10965">MSRWIVYFEDTPAMLPVRRAKGAEHIEYLKSNSENILIGGGLCSVPEAPFVGGLWVVEAEDYDQVLTLVLNDPYFVPEHRNFKILAWGKALDRTVSL</sequence>
<dbReference type="OrthoDB" id="7708313at2"/>
<protein>
    <recommendedName>
        <fullName evidence="2">YCII-related domain-containing protein</fullName>
    </recommendedName>
</protein>